<name>W2N9G8_PHYNI</name>
<accession>W2N9G8</accession>
<organism evidence="1">
    <name type="scientific">Phytophthora nicotianae</name>
    <name type="common">Potato buckeye rot agent</name>
    <name type="synonym">Phytophthora parasitica</name>
    <dbReference type="NCBI Taxonomy" id="4792"/>
    <lineage>
        <taxon>Eukaryota</taxon>
        <taxon>Sar</taxon>
        <taxon>Stramenopiles</taxon>
        <taxon>Oomycota</taxon>
        <taxon>Peronosporomycetes</taxon>
        <taxon>Peronosporales</taxon>
        <taxon>Peronosporaceae</taxon>
        <taxon>Phytophthora</taxon>
    </lineage>
</organism>
<sequence>MGSQASTQFNKTANTHCQEIVVRRLAVRAPIKGKIEEQLYLLESMVPEWLTVVLDSGKE</sequence>
<dbReference type="VEuPathDB" id="FungiDB:PPTG_23112"/>
<dbReference type="Proteomes" id="UP000054532">
    <property type="component" value="Unassembled WGS sequence"/>
</dbReference>
<gene>
    <name evidence="1" type="ORF">L914_10415</name>
</gene>
<reference evidence="1" key="1">
    <citation type="submission" date="2013-11" db="EMBL/GenBank/DDBJ databases">
        <title>The Genome Sequence of Phytophthora parasitica IAC_01/95.</title>
        <authorList>
            <consortium name="The Broad Institute Genomics Platform"/>
            <person name="Russ C."/>
            <person name="Tyler B."/>
            <person name="Panabieres F."/>
            <person name="Shan W."/>
            <person name="Tripathy S."/>
            <person name="Grunwald N."/>
            <person name="Machado M."/>
            <person name="Johnson C.S."/>
            <person name="Arredondo F."/>
            <person name="Hong C."/>
            <person name="Coffey M."/>
            <person name="Young S.K."/>
            <person name="Zeng Q."/>
            <person name="Gargeya S."/>
            <person name="Fitzgerald M."/>
            <person name="Abouelleil A."/>
            <person name="Alvarado L."/>
            <person name="Chapman S.B."/>
            <person name="Gainer-Dewar J."/>
            <person name="Goldberg J."/>
            <person name="Griggs A."/>
            <person name="Gujja S."/>
            <person name="Hansen M."/>
            <person name="Howarth C."/>
            <person name="Imamovic A."/>
            <person name="Ireland A."/>
            <person name="Larimer J."/>
            <person name="McCowan C."/>
            <person name="Murphy C."/>
            <person name="Pearson M."/>
            <person name="Poon T.W."/>
            <person name="Priest M."/>
            <person name="Roberts A."/>
            <person name="Saif S."/>
            <person name="Shea T."/>
            <person name="Sykes S."/>
            <person name="Wortman J."/>
            <person name="Nusbaum C."/>
            <person name="Birren B."/>
        </authorList>
    </citation>
    <scope>NUCLEOTIDE SEQUENCE [LARGE SCALE GENOMIC DNA]</scope>
    <source>
        <strain evidence="1">IAC_01/95</strain>
    </source>
</reference>
<evidence type="ECO:0000313" key="1">
    <source>
        <dbReference type="EMBL" id="ETM44334.1"/>
    </source>
</evidence>
<dbReference type="AlphaFoldDB" id="W2N9G8"/>
<dbReference type="EMBL" id="KI693395">
    <property type="protein sequence ID" value="ETM44334.1"/>
    <property type="molecule type" value="Genomic_DNA"/>
</dbReference>
<protein>
    <submittedName>
        <fullName evidence="1">Uncharacterized protein</fullName>
    </submittedName>
</protein>
<proteinExistence type="predicted"/>